<dbReference type="InterPro" id="IPR011006">
    <property type="entry name" value="CheY-like_superfamily"/>
</dbReference>
<evidence type="ECO:0000259" key="12">
    <source>
        <dbReference type="PROSITE" id="PS51755"/>
    </source>
</evidence>
<evidence type="ECO:0000313" key="13">
    <source>
        <dbReference type="EMBL" id="MFC3886166.1"/>
    </source>
</evidence>
<evidence type="ECO:0000256" key="9">
    <source>
        <dbReference type="PROSITE-ProRule" id="PRU00169"/>
    </source>
</evidence>
<evidence type="ECO:0000259" key="11">
    <source>
        <dbReference type="PROSITE" id="PS50110"/>
    </source>
</evidence>
<keyword evidence="2" id="KW-0963">Cytoplasm</keyword>
<dbReference type="Proteomes" id="UP001595752">
    <property type="component" value="Unassembled WGS sequence"/>
</dbReference>
<evidence type="ECO:0000256" key="6">
    <source>
        <dbReference type="ARBA" id="ARBA00023125"/>
    </source>
</evidence>
<evidence type="ECO:0000256" key="7">
    <source>
        <dbReference type="ARBA" id="ARBA00023159"/>
    </source>
</evidence>
<keyword evidence="6 10" id="KW-0238">DNA-binding</keyword>
<evidence type="ECO:0000313" key="14">
    <source>
        <dbReference type="Proteomes" id="UP001595752"/>
    </source>
</evidence>
<dbReference type="CDD" id="cd17574">
    <property type="entry name" value="REC_OmpR"/>
    <property type="match status" value="1"/>
</dbReference>
<dbReference type="Pfam" id="PF00486">
    <property type="entry name" value="Trans_reg_C"/>
    <property type="match status" value="1"/>
</dbReference>
<dbReference type="SUPFAM" id="SSF52172">
    <property type="entry name" value="CheY-like"/>
    <property type="match status" value="1"/>
</dbReference>
<dbReference type="PANTHER" id="PTHR48111:SF44">
    <property type="entry name" value="TRANSCRIPTIONAL REGULATORY PROTEIN RESD"/>
    <property type="match status" value="1"/>
</dbReference>
<evidence type="ECO:0000256" key="1">
    <source>
        <dbReference type="ARBA" id="ARBA00004496"/>
    </source>
</evidence>
<gene>
    <name evidence="13" type="ORF">ACFOU2_22835</name>
</gene>
<dbReference type="CDD" id="cd00383">
    <property type="entry name" value="trans_reg_C"/>
    <property type="match status" value="1"/>
</dbReference>
<evidence type="ECO:0000256" key="4">
    <source>
        <dbReference type="ARBA" id="ARBA00023012"/>
    </source>
</evidence>
<dbReference type="SMART" id="SM00448">
    <property type="entry name" value="REC"/>
    <property type="match status" value="1"/>
</dbReference>
<dbReference type="PROSITE" id="PS51755">
    <property type="entry name" value="OMPR_PHOB"/>
    <property type="match status" value="1"/>
</dbReference>
<protein>
    <submittedName>
        <fullName evidence="13">Response regulator transcription factor</fullName>
    </submittedName>
</protein>
<feature type="DNA-binding region" description="OmpR/PhoB-type" evidence="10">
    <location>
        <begin position="128"/>
        <end position="224"/>
    </location>
</feature>
<dbReference type="SMART" id="SM00862">
    <property type="entry name" value="Trans_reg_C"/>
    <property type="match status" value="1"/>
</dbReference>
<dbReference type="InterPro" id="IPR001789">
    <property type="entry name" value="Sig_transdc_resp-reg_receiver"/>
</dbReference>
<comment type="subcellular location">
    <subcellularLocation>
        <location evidence="1">Cytoplasm</location>
    </subcellularLocation>
</comment>
<evidence type="ECO:0000256" key="10">
    <source>
        <dbReference type="PROSITE-ProRule" id="PRU01091"/>
    </source>
</evidence>
<keyword evidence="7" id="KW-0010">Activator</keyword>
<name>A0ABV8B765_9BACI</name>
<evidence type="ECO:0000256" key="3">
    <source>
        <dbReference type="ARBA" id="ARBA00022553"/>
    </source>
</evidence>
<comment type="caution">
    <text evidence="13">The sequence shown here is derived from an EMBL/GenBank/DDBJ whole genome shotgun (WGS) entry which is preliminary data.</text>
</comment>
<evidence type="ECO:0000256" key="2">
    <source>
        <dbReference type="ARBA" id="ARBA00022490"/>
    </source>
</evidence>
<dbReference type="InterPro" id="IPR001867">
    <property type="entry name" value="OmpR/PhoB-type_DNA-bd"/>
</dbReference>
<dbReference type="Gene3D" id="3.40.50.2300">
    <property type="match status" value="1"/>
</dbReference>
<evidence type="ECO:0000256" key="5">
    <source>
        <dbReference type="ARBA" id="ARBA00023015"/>
    </source>
</evidence>
<dbReference type="Pfam" id="PF00072">
    <property type="entry name" value="Response_reg"/>
    <property type="match status" value="1"/>
</dbReference>
<evidence type="ECO:0000256" key="8">
    <source>
        <dbReference type="ARBA" id="ARBA00023163"/>
    </source>
</evidence>
<proteinExistence type="predicted"/>
<dbReference type="InterPro" id="IPR039420">
    <property type="entry name" value="WalR-like"/>
</dbReference>
<dbReference type="RefSeq" id="WP_377918534.1">
    <property type="nucleotide sequence ID" value="NZ_JBHRZT010000072.1"/>
</dbReference>
<keyword evidence="14" id="KW-1185">Reference proteome</keyword>
<accession>A0ABV8B765</accession>
<reference evidence="14" key="1">
    <citation type="journal article" date="2019" name="Int. J. Syst. Evol. Microbiol.">
        <title>The Global Catalogue of Microorganisms (GCM) 10K type strain sequencing project: providing services to taxonomists for standard genome sequencing and annotation.</title>
        <authorList>
            <consortium name="The Broad Institute Genomics Platform"/>
            <consortium name="The Broad Institute Genome Sequencing Center for Infectious Disease"/>
            <person name="Wu L."/>
            <person name="Ma J."/>
        </authorList>
    </citation>
    <scope>NUCLEOTIDE SEQUENCE [LARGE SCALE GENOMIC DNA]</scope>
    <source>
        <strain evidence="14">CCUG 61889</strain>
    </source>
</reference>
<keyword evidence="8" id="KW-0804">Transcription</keyword>
<keyword evidence="3 9" id="KW-0597">Phosphoprotein</keyword>
<dbReference type="Gene3D" id="6.10.250.690">
    <property type="match status" value="1"/>
</dbReference>
<dbReference type="InterPro" id="IPR036388">
    <property type="entry name" value="WH-like_DNA-bd_sf"/>
</dbReference>
<keyword evidence="4" id="KW-0902">Two-component regulatory system</keyword>
<keyword evidence="5" id="KW-0805">Transcription regulation</keyword>
<sequence>MKHISILIVDDEADMRQLIKLYLEKEGFHCIEAADGQEALTILDKTLPHLILLDVMMPKMDGFTVAAKIREQLQVPIIFLTARGDEWDRIHGLNIGADDYIIKPFSFGELIARVQAVLRRTQPSPKTSPLLQIGPLSINKKGRQVFINEQPVSLTLKEFELLQFLCDHKGQVFSREQLLEKIWGFDYEGSERTVDTHIKTLRLKLGDAADVIQTVWGIGYKIEV</sequence>
<dbReference type="PROSITE" id="PS50110">
    <property type="entry name" value="RESPONSE_REGULATORY"/>
    <property type="match status" value="1"/>
</dbReference>
<feature type="domain" description="OmpR/PhoB-type" evidence="12">
    <location>
        <begin position="128"/>
        <end position="224"/>
    </location>
</feature>
<dbReference type="Gene3D" id="1.10.10.10">
    <property type="entry name" value="Winged helix-like DNA-binding domain superfamily/Winged helix DNA-binding domain"/>
    <property type="match status" value="1"/>
</dbReference>
<feature type="domain" description="Response regulatory" evidence="11">
    <location>
        <begin position="5"/>
        <end position="118"/>
    </location>
</feature>
<dbReference type="PANTHER" id="PTHR48111">
    <property type="entry name" value="REGULATOR OF RPOS"/>
    <property type="match status" value="1"/>
</dbReference>
<feature type="modified residue" description="4-aspartylphosphate" evidence="9">
    <location>
        <position position="54"/>
    </location>
</feature>
<organism evidence="13 14">
    <name type="scientific">Bacillus songklensis</name>
    <dbReference type="NCBI Taxonomy" id="1069116"/>
    <lineage>
        <taxon>Bacteria</taxon>
        <taxon>Bacillati</taxon>
        <taxon>Bacillota</taxon>
        <taxon>Bacilli</taxon>
        <taxon>Bacillales</taxon>
        <taxon>Bacillaceae</taxon>
        <taxon>Bacillus</taxon>
    </lineage>
</organism>
<dbReference type="EMBL" id="JBHRZT010000072">
    <property type="protein sequence ID" value="MFC3886166.1"/>
    <property type="molecule type" value="Genomic_DNA"/>
</dbReference>